<evidence type="ECO:0000313" key="2">
    <source>
        <dbReference type="Proteomes" id="UP000002772"/>
    </source>
</evidence>
<dbReference type="EMBL" id="GL945017">
    <property type="protein sequence ID" value="EGN57473.1"/>
    <property type="molecule type" value="Genomic_DNA"/>
</dbReference>
<dbReference type="HOGENOM" id="CLU_1049118_0_0_10"/>
<protein>
    <submittedName>
        <fullName evidence="1">Uncharacterized protein</fullName>
    </submittedName>
</protein>
<dbReference type="eggNOG" id="COG0551">
    <property type="taxonomic scope" value="Bacteria"/>
</dbReference>
<reference evidence="2" key="1">
    <citation type="journal article" date="2011" name="Stand. Genomic Sci.">
        <title>Non-contiguous finished genome sequence of the opportunistic oral pathogen Prevotella multisaccharivorax type strain (PPPA20).</title>
        <authorList>
            <person name="Pati A."/>
            <person name="Gronow S."/>
            <person name="Lu M."/>
            <person name="Lapidus A."/>
            <person name="Nolan M."/>
            <person name="Lucas S."/>
            <person name="Hammon N."/>
            <person name="Deshpande S."/>
            <person name="Cheng J.F."/>
            <person name="Tapia R."/>
            <person name="Han C."/>
            <person name="Goodwin L."/>
            <person name="Pitluck S."/>
            <person name="Liolios K."/>
            <person name="Pagani I."/>
            <person name="Mavromatis K."/>
            <person name="Mikhailova N."/>
            <person name="Huntemann M."/>
            <person name="Chen A."/>
            <person name="Palaniappan K."/>
            <person name="Land M."/>
            <person name="Hauser L."/>
            <person name="Detter J.C."/>
            <person name="Brambilla E.M."/>
            <person name="Rohde M."/>
            <person name="Goker M."/>
            <person name="Woyke T."/>
            <person name="Bristow J."/>
            <person name="Eisen J.A."/>
            <person name="Markowitz V."/>
            <person name="Hugenholtz P."/>
            <person name="Kyrpides N.C."/>
            <person name="Klenk H.P."/>
            <person name="Ivanova N."/>
        </authorList>
    </citation>
    <scope>NUCLEOTIDE SEQUENCE [LARGE SCALE GENOMIC DNA]</scope>
    <source>
        <strain evidence="2">DSM 17128</strain>
    </source>
</reference>
<dbReference type="STRING" id="688246.Premu_2079"/>
<accession>F8N7L3</accession>
<sequence length="236" mass="26893">MEMKKSLRGVAVTEQIKQELLDNGRSHVVQFKDVKGGRYLAHFELKDDKVVIVPEAKYLEHRCPHCGGRIRVTSKGYFCEHYFDKNSDCKWHCNGILSHRFIMPHEIEAFLDGHPVILDGCFNTQGRIFSAVLAENGIYGMSLSSVVGKCPVCGEDVLVSPVAFNCCNHEKVGEPYHFCLWRHIRGHAVTLDELWELLTYGVTTKEVELLDEKGSLSKAYLRLSEDHKRIVPEYVN</sequence>
<dbReference type="OrthoDB" id="753911at2"/>
<proteinExistence type="predicted"/>
<keyword evidence="2" id="KW-1185">Reference proteome</keyword>
<organism evidence="1 2">
    <name type="scientific">Hallella multisaccharivorax DSM 17128</name>
    <dbReference type="NCBI Taxonomy" id="688246"/>
    <lineage>
        <taxon>Bacteria</taxon>
        <taxon>Pseudomonadati</taxon>
        <taxon>Bacteroidota</taxon>
        <taxon>Bacteroidia</taxon>
        <taxon>Bacteroidales</taxon>
        <taxon>Prevotellaceae</taxon>
        <taxon>Hallella</taxon>
    </lineage>
</organism>
<dbReference type="Proteomes" id="UP000002772">
    <property type="component" value="Unassembled WGS sequence"/>
</dbReference>
<dbReference type="AlphaFoldDB" id="F8N7L3"/>
<gene>
    <name evidence="1" type="ORF">Premu_2079</name>
</gene>
<evidence type="ECO:0000313" key="1">
    <source>
        <dbReference type="EMBL" id="EGN57473.1"/>
    </source>
</evidence>
<name>F8N7L3_9BACT</name>
<dbReference type="Gene3D" id="3.90.640.80">
    <property type="match status" value="1"/>
</dbReference>